<dbReference type="RefSeq" id="WP_106513666.1">
    <property type="nucleotide sequence ID" value="NZ_PXYI01000004.1"/>
</dbReference>
<reference evidence="3 4" key="1">
    <citation type="submission" date="2018-03" db="EMBL/GenBank/DDBJ databases">
        <title>The draft genome of Sphingosinicella sp. GL-C-18.</title>
        <authorList>
            <person name="Liu L."/>
            <person name="Li L."/>
            <person name="Liang L."/>
            <person name="Zhang X."/>
            <person name="Wang T."/>
        </authorList>
    </citation>
    <scope>NUCLEOTIDE SEQUENCE [LARGE SCALE GENOMIC DNA]</scope>
    <source>
        <strain evidence="3 4">GL-C-18</strain>
    </source>
</reference>
<keyword evidence="4" id="KW-1185">Reference proteome</keyword>
<dbReference type="PANTHER" id="PTHR44068">
    <property type="entry name" value="ZGC:194242"/>
    <property type="match status" value="1"/>
</dbReference>
<organism evidence="3 4">
    <name type="scientific">Allosphingosinicella deserti</name>
    <dbReference type="NCBI Taxonomy" id="2116704"/>
    <lineage>
        <taxon>Bacteria</taxon>
        <taxon>Pseudomonadati</taxon>
        <taxon>Pseudomonadota</taxon>
        <taxon>Alphaproteobacteria</taxon>
        <taxon>Sphingomonadales</taxon>
        <taxon>Sphingomonadaceae</taxon>
        <taxon>Allosphingosinicella</taxon>
    </lineage>
</organism>
<keyword evidence="1" id="KW-0808">Transferase</keyword>
<sequence length="211" mass="23180">MFTRLLARQFARPSGLLGRLWIAPWLDRISRAMNALALDQLAVQPGDRILEIGFGGGALLRGILAGTDAEVYAADISTVAVGRARRRFRRDLHRLRLFEASAEQIPLADAAVDKAVSVNSLYFWPDLDGGLSELARAIRSGGTLILCFEPPEELRKWPGHVHGFRAYSADDLVARAGRAGFDSIRLVPGTGRKPDVFLCLSLRRRADTECA</sequence>
<dbReference type="InterPro" id="IPR013216">
    <property type="entry name" value="Methyltransf_11"/>
</dbReference>
<gene>
    <name evidence="3" type="ORF">C7I55_14435</name>
</gene>
<accession>A0A2P7QP88</accession>
<evidence type="ECO:0000313" key="3">
    <source>
        <dbReference type="EMBL" id="PSJ39771.1"/>
    </source>
</evidence>
<dbReference type="AlphaFoldDB" id="A0A2P7QP88"/>
<dbReference type="CDD" id="cd02440">
    <property type="entry name" value="AdoMet_MTases"/>
    <property type="match status" value="1"/>
</dbReference>
<proteinExistence type="predicted"/>
<dbReference type="Pfam" id="PF08241">
    <property type="entry name" value="Methyltransf_11"/>
    <property type="match status" value="1"/>
</dbReference>
<dbReference type="OrthoDB" id="5642573at2"/>
<dbReference type="Gene3D" id="3.40.50.150">
    <property type="entry name" value="Vaccinia Virus protein VP39"/>
    <property type="match status" value="1"/>
</dbReference>
<dbReference type="InterPro" id="IPR050447">
    <property type="entry name" value="Erg6_SMT_methyltransf"/>
</dbReference>
<dbReference type="GO" id="GO:0016126">
    <property type="term" value="P:sterol biosynthetic process"/>
    <property type="evidence" value="ECO:0007669"/>
    <property type="project" value="TreeGrafter"/>
</dbReference>
<evidence type="ECO:0000256" key="1">
    <source>
        <dbReference type="ARBA" id="ARBA00022679"/>
    </source>
</evidence>
<evidence type="ECO:0000313" key="4">
    <source>
        <dbReference type="Proteomes" id="UP000241167"/>
    </source>
</evidence>
<evidence type="ECO:0000259" key="2">
    <source>
        <dbReference type="Pfam" id="PF08241"/>
    </source>
</evidence>
<dbReference type="EMBL" id="PXYI01000004">
    <property type="protein sequence ID" value="PSJ39771.1"/>
    <property type="molecule type" value="Genomic_DNA"/>
</dbReference>
<protein>
    <recommendedName>
        <fullName evidence="2">Methyltransferase type 11 domain-containing protein</fullName>
    </recommendedName>
</protein>
<dbReference type="Proteomes" id="UP000241167">
    <property type="component" value="Unassembled WGS sequence"/>
</dbReference>
<dbReference type="PANTHER" id="PTHR44068:SF1">
    <property type="entry name" value="HYPOTHETICAL LOC100005854"/>
    <property type="match status" value="1"/>
</dbReference>
<dbReference type="SUPFAM" id="SSF53335">
    <property type="entry name" value="S-adenosyl-L-methionine-dependent methyltransferases"/>
    <property type="match status" value="1"/>
</dbReference>
<feature type="domain" description="Methyltransferase type 11" evidence="2">
    <location>
        <begin position="50"/>
        <end position="146"/>
    </location>
</feature>
<dbReference type="InterPro" id="IPR029063">
    <property type="entry name" value="SAM-dependent_MTases_sf"/>
</dbReference>
<dbReference type="GO" id="GO:0003838">
    <property type="term" value="F:sterol 24-C-methyltransferase activity"/>
    <property type="evidence" value="ECO:0007669"/>
    <property type="project" value="TreeGrafter"/>
</dbReference>
<name>A0A2P7QP88_9SPHN</name>
<comment type="caution">
    <text evidence="3">The sequence shown here is derived from an EMBL/GenBank/DDBJ whole genome shotgun (WGS) entry which is preliminary data.</text>
</comment>